<proteinExistence type="predicted"/>
<keyword evidence="1" id="KW-1133">Transmembrane helix</keyword>
<feature type="transmembrane region" description="Helical" evidence="1">
    <location>
        <begin position="279"/>
        <end position="301"/>
    </location>
</feature>
<keyword evidence="3" id="KW-1185">Reference proteome</keyword>
<feature type="transmembrane region" description="Helical" evidence="1">
    <location>
        <begin position="143"/>
        <end position="162"/>
    </location>
</feature>
<dbReference type="EMBL" id="BRYB01003521">
    <property type="protein sequence ID" value="GMI38168.1"/>
    <property type="molecule type" value="Genomic_DNA"/>
</dbReference>
<organism evidence="2 3">
    <name type="scientific">Tetraparma gracilis</name>
    <dbReference type="NCBI Taxonomy" id="2962635"/>
    <lineage>
        <taxon>Eukaryota</taxon>
        <taxon>Sar</taxon>
        <taxon>Stramenopiles</taxon>
        <taxon>Ochrophyta</taxon>
        <taxon>Bolidophyceae</taxon>
        <taxon>Parmales</taxon>
        <taxon>Triparmaceae</taxon>
        <taxon>Tetraparma</taxon>
    </lineage>
</organism>
<evidence type="ECO:0000313" key="3">
    <source>
        <dbReference type="Proteomes" id="UP001165060"/>
    </source>
</evidence>
<evidence type="ECO:0000313" key="2">
    <source>
        <dbReference type="EMBL" id="GMI38168.1"/>
    </source>
</evidence>
<feature type="transmembrane region" description="Helical" evidence="1">
    <location>
        <begin position="87"/>
        <end position="105"/>
    </location>
</feature>
<name>A0ABQ6N174_9STRA</name>
<comment type="caution">
    <text evidence="2">The sequence shown here is derived from an EMBL/GenBank/DDBJ whole genome shotgun (WGS) entry which is preliminary data.</text>
</comment>
<feature type="transmembrane region" description="Helical" evidence="1">
    <location>
        <begin position="48"/>
        <end position="66"/>
    </location>
</feature>
<keyword evidence="1" id="KW-0812">Transmembrane</keyword>
<keyword evidence="1" id="KW-0472">Membrane</keyword>
<gene>
    <name evidence="2" type="ORF">TeGR_g12636</name>
</gene>
<sequence>MLSLSFSHWPTSLLSPLRPLFVFNLDFAMLSQQSDQYHTFQPSKSAPSLPAAVLSLSLFYPCLAALSRFYSRRTTPRHSSCFAHDHAFGALSLVLLDLLILPLLLNAARLLQCSRTSEIAAVTFEITYNTDYTLDADPSSSCLTSGHILFSVVSAAASLFLVSRVMRDTQNFVYTSRSYQSALDHEKDLQSKEIGHMLQLTAPSPSSYSLTHSFLHAPYVPTYKSSYHRLRMQACKVLLACVFLASPSNAPYATAVAWAVLALNAACHFLLLPYRLRSLNVLSCMTSAALVYQCTFLVFTVQNVKTALTLPTRQTIMIFGVNGLLLVAGFYVALYYRYARRERQPAYNALVAMLKKHGAELFEWVACIKENERVILACSSPHTQEMLPVHLLEDRMYDTRAHTLKATSRKSLFAIILSSSMDELAALHKRARTTSILPGNKLAATLENGGGDSLTRRRYFLSLQSPIKRRMLLKLLAVRFFVGGRKLKTLKLWENDVKQELVELKARWDEELGELPVTPAVFSKESIAKVESIATETKHALKRWEKEFVVNNFRPVASSDKRGRQAWYQLYQLATGAEKMLKARNPPLGLDSKFEKYRAEAISKVEELHKSPYVDGSLESASELGKEVKGLIKDWELAWLSCFGGKAVADIVKKDFLGDLYHAYNEAKGVKGKIQKIEDKWKKMAEAWEAVKGATAYSQGTAEKVSSLHDGVKGLLKSWQEEWEKRTGKKMGSDEKRGRAAWYEVYAASGKLGKEIAAGRKRVKGLEKTSKEVLKAGKAGAARKMDVVKCKGEWKKHIKEWEKAFLVERGNLPSNDDKLGIKNWYLRYKQLGELGAQLDVAALEKMKTL</sequence>
<evidence type="ECO:0000256" key="1">
    <source>
        <dbReference type="SAM" id="Phobius"/>
    </source>
</evidence>
<accession>A0ABQ6N174</accession>
<dbReference type="Proteomes" id="UP001165060">
    <property type="component" value="Unassembled WGS sequence"/>
</dbReference>
<reference evidence="2 3" key="1">
    <citation type="journal article" date="2023" name="Commun. Biol.">
        <title>Genome analysis of Parmales, the sister group of diatoms, reveals the evolutionary specialization of diatoms from phago-mixotrophs to photoautotrophs.</title>
        <authorList>
            <person name="Ban H."/>
            <person name="Sato S."/>
            <person name="Yoshikawa S."/>
            <person name="Yamada K."/>
            <person name="Nakamura Y."/>
            <person name="Ichinomiya M."/>
            <person name="Sato N."/>
            <person name="Blanc-Mathieu R."/>
            <person name="Endo H."/>
            <person name="Kuwata A."/>
            <person name="Ogata H."/>
        </authorList>
    </citation>
    <scope>NUCLEOTIDE SEQUENCE [LARGE SCALE GENOMIC DNA]</scope>
</reference>
<protein>
    <submittedName>
        <fullName evidence="2">Uncharacterized protein</fullName>
    </submittedName>
</protein>
<feature type="transmembrane region" description="Helical" evidence="1">
    <location>
        <begin position="316"/>
        <end position="336"/>
    </location>
</feature>